<evidence type="ECO:0000313" key="2">
    <source>
        <dbReference type="Proteomes" id="UP000533900"/>
    </source>
</evidence>
<dbReference type="AlphaFoldDB" id="A0A842IV18"/>
<gene>
    <name evidence="1" type="ORF">H7F21_10765</name>
</gene>
<protein>
    <submittedName>
        <fullName evidence="1">Uncharacterized protein</fullName>
    </submittedName>
</protein>
<sequence>MGKLFHRVTWTPNKDGTVRQLWETITDGTDITIAFDGLYRRKDQD</sequence>
<dbReference type="RefSeq" id="WP_185789296.1">
    <property type="nucleotide sequence ID" value="NZ_JACLCP010000003.1"/>
</dbReference>
<evidence type="ECO:0000313" key="1">
    <source>
        <dbReference type="EMBL" id="MBC2845573.1"/>
    </source>
</evidence>
<comment type="caution">
    <text evidence="1">The sequence shown here is derived from an EMBL/GenBank/DDBJ whole genome shotgun (WGS) entry which is preliminary data.</text>
</comment>
<reference evidence="1" key="1">
    <citation type="submission" date="2020-08" db="EMBL/GenBank/DDBJ databases">
        <title>Winogradskyella ouciana sp. nov., isolated from the hadal seawater of the Mariana Trench.</title>
        <authorList>
            <person name="He X."/>
        </authorList>
    </citation>
    <scope>NUCLEOTIDE SEQUENCE [LARGE SCALE GENOMIC DNA]</scope>
    <source>
        <strain evidence="1">KCTC 52348</strain>
    </source>
</reference>
<keyword evidence="2" id="KW-1185">Reference proteome</keyword>
<dbReference type="Proteomes" id="UP000533900">
    <property type="component" value="Unassembled WGS sequence"/>
</dbReference>
<name>A0A842IV18_9FLAO</name>
<accession>A0A842IV18</accession>
<organism evidence="1 2">
    <name type="scientific">Winogradskyella flava</name>
    <dbReference type="NCBI Taxonomy" id="1884876"/>
    <lineage>
        <taxon>Bacteria</taxon>
        <taxon>Pseudomonadati</taxon>
        <taxon>Bacteroidota</taxon>
        <taxon>Flavobacteriia</taxon>
        <taxon>Flavobacteriales</taxon>
        <taxon>Flavobacteriaceae</taxon>
        <taxon>Winogradskyella</taxon>
    </lineage>
</organism>
<proteinExistence type="predicted"/>
<dbReference type="EMBL" id="JACLCP010000003">
    <property type="protein sequence ID" value="MBC2845573.1"/>
    <property type="molecule type" value="Genomic_DNA"/>
</dbReference>